<evidence type="ECO:0000313" key="7">
    <source>
        <dbReference type="EMBL" id="MBL3688527.1"/>
    </source>
</evidence>
<feature type="compositionally biased region" description="Low complexity" evidence="5">
    <location>
        <begin position="18"/>
        <end position="49"/>
    </location>
</feature>
<dbReference type="SUPFAM" id="SSF52540">
    <property type="entry name" value="P-loop containing nucleoside triphosphate hydrolases"/>
    <property type="match status" value="1"/>
</dbReference>
<accession>A0ABS1SK31</accession>
<organism evidence="7 8">
    <name type="scientific">Leucobacter chromiireducens subsp. chromiireducens</name>
    <dbReference type="NCBI Taxonomy" id="660067"/>
    <lineage>
        <taxon>Bacteria</taxon>
        <taxon>Bacillati</taxon>
        <taxon>Actinomycetota</taxon>
        <taxon>Actinomycetes</taxon>
        <taxon>Micrococcales</taxon>
        <taxon>Microbacteriaceae</taxon>
        <taxon>Leucobacter</taxon>
    </lineage>
</organism>
<evidence type="ECO:0000256" key="1">
    <source>
        <dbReference type="ARBA" id="ARBA00004202"/>
    </source>
</evidence>
<evidence type="ECO:0000256" key="2">
    <source>
        <dbReference type="ARBA" id="ARBA00022448"/>
    </source>
</evidence>
<dbReference type="InterPro" id="IPR003439">
    <property type="entry name" value="ABC_transporter-like_ATP-bd"/>
</dbReference>
<evidence type="ECO:0000313" key="8">
    <source>
        <dbReference type="Proteomes" id="UP001646141"/>
    </source>
</evidence>
<dbReference type="InterPro" id="IPR027417">
    <property type="entry name" value="P-loop_NTPase"/>
</dbReference>
<protein>
    <submittedName>
        <fullName evidence="7">Amino acid ABC transporter ATP-binding protein</fullName>
    </submittedName>
</protein>
<dbReference type="PROSITE" id="PS50893">
    <property type="entry name" value="ABC_TRANSPORTER_2"/>
    <property type="match status" value="1"/>
</dbReference>
<dbReference type="SMART" id="SM00382">
    <property type="entry name" value="AAA"/>
    <property type="match status" value="1"/>
</dbReference>
<keyword evidence="4 7" id="KW-0067">ATP-binding</keyword>
<feature type="domain" description="ABC transporter" evidence="6">
    <location>
        <begin position="58"/>
        <end position="302"/>
    </location>
</feature>
<evidence type="ECO:0000256" key="4">
    <source>
        <dbReference type="ARBA" id="ARBA00022840"/>
    </source>
</evidence>
<proteinExistence type="predicted"/>
<evidence type="ECO:0000256" key="3">
    <source>
        <dbReference type="ARBA" id="ARBA00022741"/>
    </source>
</evidence>
<keyword evidence="2" id="KW-0813">Transport</keyword>
<dbReference type="PROSITE" id="PS00211">
    <property type="entry name" value="ABC_TRANSPORTER_1"/>
    <property type="match status" value="1"/>
</dbReference>
<dbReference type="Pfam" id="PF00005">
    <property type="entry name" value="ABC_tran"/>
    <property type="match status" value="1"/>
</dbReference>
<gene>
    <name evidence="7" type="ORF">D3226_00945</name>
</gene>
<dbReference type="CDD" id="cd03262">
    <property type="entry name" value="ABC_HisP_GlnQ"/>
    <property type="match status" value="1"/>
</dbReference>
<dbReference type="InterPro" id="IPR017871">
    <property type="entry name" value="ABC_transporter-like_CS"/>
</dbReference>
<name>A0ABS1SK31_9MICO</name>
<keyword evidence="8" id="KW-1185">Reference proteome</keyword>
<sequence length="306" mass="32626">MTSNTALETRADSALETPGAPASPVSPDSAAASPTQAAAPTTPDPAAAPGESPRTGLVEITDVHKSYGPHEVLHGITLRIEPGQVITLLGPSGSGKSTLLRAINHLETIDAGSITIDGDYIGYERRGGQLHELPEKQVLERRTRVGMVFQNFNLFPHLTALENIIEAPIGLKRASKAEATAQARVLLERVGLADRAEHYPRQLSGGQQQRVAIARALALEPDVLLFDEPTSALDPELVAEVLSVIRDLATGGTTLIIVTHEIGFAAEIADHVVFLDAGRVVEQGPPAQVLRAPEQARTQEFLDWVI</sequence>
<dbReference type="GO" id="GO:0005524">
    <property type="term" value="F:ATP binding"/>
    <property type="evidence" value="ECO:0007669"/>
    <property type="project" value="UniProtKB-KW"/>
</dbReference>
<dbReference type="Gene3D" id="3.40.50.300">
    <property type="entry name" value="P-loop containing nucleotide triphosphate hydrolases"/>
    <property type="match status" value="1"/>
</dbReference>
<comment type="subcellular location">
    <subcellularLocation>
        <location evidence="1">Cell membrane</location>
        <topology evidence="1">Peripheral membrane protein</topology>
    </subcellularLocation>
</comment>
<feature type="region of interest" description="Disordered" evidence="5">
    <location>
        <begin position="1"/>
        <end position="54"/>
    </location>
</feature>
<dbReference type="EMBL" id="QYAD01000001">
    <property type="protein sequence ID" value="MBL3688527.1"/>
    <property type="molecule type" value="Genomic_DNA"/>
</dbReference>
<dbReference type="InterPro" id="IPR003593">
    <property type="entry name" value="AAA+_ATPase"/>
</dbReference>
<evidence type="ECO:0000256" key="5">
    <source>
        <dbReference type="SAM" id="MobiDB-lite"/>
    </source>
</evidence>
<dbReference type="RefSeq" id="WP_202380564.1">
    <property type="nucleotide sequence ID" value="NZ_BAAAMA010000003.1"/>
</dbReference>
<dbReference type="PANTHER" id="PTHR43166:SF35">
    <property type="entry name" value="L-CYSTINE IMPORT ATP-BINDING PROTEIN TCYN"/>
    <property type="match status" value="1"/>
</dbReference>
<comment type="caution">
    <text evidence="7">The sequence shown here is derived from an EMBL/GenBank/DDBJ whole genome shotgun (WGS) entry which is preliminary data.</text>
</comment>
<keyword evidence="3" id="KW-0547">Nucleotide-binding</keyword>
<reference evidence="7 8" key="1">
    <citation type="submission" date="2018-09" db="EMBL/GenBank/DDBJ databases">
        <title>Comparative genomics of Leucobacter spp.</title>
        <authorList>
            <person name="Reis A.C."/>
            <person name="Kolvenbach B.A."/>
            <person name="Corvini P.F.X."/>
            <person name="Nunes O.C."/>
        </authorList>
    </citation>
    <scope>NUCLEOTIDE SEQUENCE [LARGE SCALE GENOMIC DNA]</scope>
    <source>
        <strain evidence="7 8">L-1</strain>
    </source>
</reference>
<dbReference type="Proteomes" id="UP001646141">
    <property type="component" value="Unassembled WGS sequence"/>
</dbReference>
<dbReference type="PANTHER" id="PTHR43166">
    <property type="entry name" value="AMINO ACID IMPORT ATP-BINDING PROTEIN"/>
    <property type="match status" value="1"/>
</dbReference>
<dbReference type="InterPro" id="IPR050086">
    <property type="entry name" value="MetN_ABC_transporter-like"/>
</dbReference>
<evidence type="ECO:0000259" key="6">
    <source>
        <dbReference type="PROSITE" id="PS50893"/>
    </source>
</evidence>